<dbReference type="GO" id="GO:0051321">
    <property type="term" value="P:meiotic cell cycle"/>
    <property type="evidence" value="ECO:0007669"/>
    <property type="project" value="TreeGrafter"/>
</dbReference>
<evidence type="ECO:0000256" key="6">
    <source>
        <dbReference type="SAM" id="MobiDB-lite"/>
    </source>
</evidence>
<keyword evidence="4 5" id="KW-0206">Cytoskeleton</keyword>
<dbReference type="Gene3D" id="1.20.120.1900">
    <property type="entry name" value="Gamma-tubulin complex, C-terminal domain"/>
    <property type="match status" value="1"/>
</dbReference>
<dbReference type="GO" id="GO:0031122">
    <property type="term" value="P:cytoplasmic microtubule organization"/>
    <property type="evidence" value="ECO:0007669"/>
    <property type="project" value="TreeGrafter"/>
</dbReference>
<dbReference type="GO" id="GO:0000930">
    <property type="term" value="C:gamma-tubulin complex"/>
    <property type="evidence" value="ECO:0007669"/>
    <property type="project" value="TreeGrafter"/>
</dbReference>
<dbReference type="GO" id="GO:0007020">
    <property type="term" value="P:microtubule nucleation"/>
    <property type="evidence" value="ECO:0007669"/>
    <property type="project" value="InterPro"/>
</dbReference>
<dbReference type="InterPro" id="IPR007259">
    <property type="entry name" value="GCP"/>
</dbReference>
<dbReference type="AlphaFoldDB" id="A0A8K1CGN8"/>
<dbReference type="GO" id="GO:0000922">
    <property type="term" value="C:spindle pole"/>
    <property type="evidence" value="ECO:0007669"/>
    <property type="project" value="InterPro"/>
</dbReference>
<sequence length="1043" mass="119474">MAVPAWTATQWRPHVRPLCERLLRRHAEDAEDEQLLRVDRVVTQLYNHRYMETTPNQVKQQVDEMVVKFQVHSLAERGVKLQELAQHCDFLVLRTLLELADAPTKVSASRIQVDTKTPDELDAIWSRLLKEGKDAQLKREAEAALAANMEKELLQIAWEDDWWHEREAKEEDDDDDESELDDLEEDEDDDDVDMERMDPSIEDMGIAVDVLGRKDDEESGDVRMPETDGEAGPSDDEDEDDLLLRYYRPVVSVHSQTEANTTPMDTDTDESSKREHQSFALDVPTLLYPALEASHYKSQAAHSGTSTASVQSVEPRRVVQEQYLVESIFHALHGIESPVFEFRRIPVDWMFHGDFETSIVSVSSLTRRGLALSHLSPLTMDSVLQKMAQAASDLQFLRELVGFILSTHGDRSQSSTAAEGLANVLAKYVWKILQHVGSVKVAMEKSMEPTFDPSDIALPTLLGTLGRLKELFTLVSWLSGIMTYCFGSFRQLRRHEVRPAELSSQLLTALHEQLMLAYIEGSPSVQQDSQWSRYDILLDLFAGSLCPYLDGLERMLFRMNHADTIPLHPELFFIAPETSVLSPSNRRHKESFDEAVLALMPFRVSPPLVPSFFKSLIPTMSDALLSRQMKNRYLHQRNESSEHEPNSSQSTLSERFLQDLSTLQFSSSAAKKDVHMSPFKDLVERCVCAHIRNECLEISGTIAQMFRDRLHFVQHVEALRHFVLMHEQDVYTTLVTHILEQIQLYPVGWADSERINQVHQNAIQTMHEEFNLSDQERAIASRIRITVDIEKLQLFEPSSAVNILAIRCLQFGFTIAQPLSVMFTSAVLRKYSLLSSLLIQVKLAELVTTKLKLSLRHRRCSRVVDDVMREQLVHVTDMLQFTRCILHYLANQMTGPLWIQLKETMQHSKSVAEINAAHEKYLDQMQNQFLLLPKHEPVMNVVLGALGSILGYVRKAEGFIRLMDRNLEQFFPEAATKRPVKEYSPEFQKHFIGFKQEVRPELTLYTRSVRMITVMLDGMVKHGASPHIRELFMLLTYNNFRAV</sequence>
<dbReference type="GO" id="GO:0051225">
    <property type="term" value="P:spindle assembly"/>
    <property type="evidence" value="ECO:0007669"/>
    <property type="project" value="TreeGrafter"/>
</dbReference>
<keyword evidence="3 5" id="KW-0493">Microtubule</keyword>
<dbReference type="Proteomes" id="UP000794436">
    <property type="component" value="Unassembled WGS sequence"/>
</dbReference>
<feature type="compositionally biased region" description="Basic and acidic residues" evidence="6">
    <location>
        <begin position="211"/>
        <end position="226"/>
    </location>
</feature>
<evidence type="ECO:0000256" key="2">
    <source>
        <dbReference type="ARBA" id="ARBA00022490"/>
    </source>
</evidence>
<dbReference type="GO" id="GO:0043015">
    <property type="term" value="F:gamma-tubulin binding"/>
    <property type="evidence" value="ECO:0007669"/>
    <property type="project" value="InterPro"/>
</dbReference>
<organism evidence="8 9">
    <name type="scientific">Pythium oligandrum</name>
    <name type="common">Mycoparasitic fungus</name>
    <dbReference type="NCBI Taxonomy" id="41045"/>
    <lineage>
        <taxon>Eukaryota</taxon>
        <taxon>Sar</taxon>
        <taxon>Stramenopiles</taxon>
        <taxon>Oomycota</taxon>
        <taxon>Peronosporomycetes</taxon>
        <taxon>Pythiales</taxon>
        <taxon>Pythiaceae</taxon>
        <taxon>Pythium</taxon>
    </lineage>
</organism>
<dbReference type="GO" id="GO:0000278">
    <property type="term" value="P:mitotic cell cycle"/>
    <property type="evidence" value="ECO:0007669"/>
    <property type="project" value="TreeGrafter"/>
</dbReference>
<protein>
    <recommendedName>
        <fullName evidence="5">Spindle pole body component</fullName>
    </recommendedName>
</protein>
<feature type="region of interest" description="Disordered" evidence="6">
    <location>
        <begin position="254"/>
        <end position="276"/>
    </location>
</feature>
<accession>A0A8K1CGN8</accession>
<comment type="similarity">
    <text evidence="1 5">Belongs to the TUBGCP family.</text>
</comment>
<evidence type="ECO:0000313" key="9">
    <source>
        <dbReference type="Proteomes" id="UP000794436"/>
    </source>
</evidence>
<dbReference type="InterPro" id="IPR042241">
    <property type="entry name" value="GCP_C_sf"/>
</dbReference>
<feature type="region of interest" description="Disordered" evidence="6">
    <location>
        <begin position="167"/>
        <end position="238"/>
    </location>
</feature>
<evidence type="ECO:0000313" key="8">
    <source>
        <dbReference type="EMBL" id="TMW62704.1"/>
    </source>
</evidence>
<feature type="compositionally biased region" description="Polar residues" evidence="6">
    <location>
        <begin position="254"/>
        <end position="265"/>
    </location>
</feature>
<dbReference type="GO" id="GO:0005874">
    <property type="term" value="C:microtubule"/>
    <property type="evidence" value="ECO:0007669"/>
    <property type="project" value="UniProtKB-KW"/>
</dbReference>
<dbReference type="InterPro" id="IPR040457">
    <property type="entry name" value="GCP_C"/>
</dbReference>
<evidence type="ECO:0000259" key="7">
    <source>
        <dbReference type="Pfam" id="PF04130"/>
    </source>
</evidence>
<evidence type="ECO:0000256" key="3">
    <source>
        <dbReference type="ARBA" id="ARBA00022701"/>
    </source>
</evidence>
<comment type="caution">
    <text evidence="8">The sequence shown here is derived from an EMBL/GenBank/DDBJ whole genome shotgun (WGS) entry which is preliminary data.</text>
</comment>
<proteinExistence type="inferred from homology"/>
<dbReference type="PANTHER" id="PTHR19302:SF33">
    <property type="entry name" value="GAMMA-TUBULIN COMPLEX COMPONENT 5"/>
    <property type="match status" value="1"/>
</dbReference>
<feature type="compositionally biased region" description="Acidic residues" evidence="6">
    <location>
        <begin position="170"/>
        <end position="193"/>
    </location>
</feature>
<gene>
    <name evidence="8" type="ORF">Poli38472_005322</name>
</gene>
<keyword evidence="2 5" id="KW-0963">Cytoplasm</keyword>
<dbReference type="Pfam" id="PF04130">
    <property type="entry name" value="GCP_C_terminal"/>
    <property type="match status" value="1"/>
</dbReference>
<feature type="compositionally biased region" description="Acidic residues" evidence="6">
    <location>
        <begin position="227"/>
        <end position="238"/>
    </location>
</feature>
<evidence type="ECO:0000256" key="5">
    <source>
        <dbReference type="RuleBase" id="RU363050"/>
    </source>
</evidence>
<reference evidence="8" key="1">
    <citation type="submission" date="2019-03" db="EMBL/GenBank/DDBJ databases">
        <title>Long read genome sequence of the mycoparasitic Pythium oligandrum ATCC 38472 isolated from sugarbeet rhizosphere.</title>
        <authorList>
            <person name="Gaulin E."/>
        </authorList>
    </citation>
    <scope>NUCLEOTIDE SEQUENCE</scope>
    <source>
        <strain evidence="8">ATCC 38472_TT</strain>
    </source>
</reference>
<dbReference type="EMBL" id="SPLM01000073">
    <property type="protein sequence ID" value="TMW62704.1"/>
    <property type="molecule type" value="Genomic_DNA"/>
</dbReference>
<feature type="domain" description="Gamma tubulin complex component C-terminal" evidence="7">
    <location>
        <begin position="714"/>
        <end position="1040"/>
    </location>
</feature>
<evidence type="ECO:0000256" key="4">
    <source>
        <dbReference type="ARBA" id="ARBA00023212"/>
    </source>
</evidence>
<keyword evidence="9" id="KW-1185">Reference proteome</keyword>
<evidence type="ECO:0000256" key="1">
    <source>
        <dbReference type="ARBA" id="ARBA00010337"/>
    </source>
</evidence>
<dbReference type="OrthoDB" id="66546at2759"/>
<comment type="subcellular location">
    <subcellularLocation>
        <location evidence="5">Cytoplasm</location>
        <location evidence="5">Cytoskeleton</location>
        <location evidence="5">Microtubule organizing center</location>
    </subcellularLocation>
</comment>
<dbReference type="PANTHER" id="PTHR19302">
    <property type="entry name" value="GAMMA TUBULIN COMPLEX PROTEIN"/>
    <property type="match status" value="1"/>
</dbReference>
<name>A0A8K1CGN8_PYTOL</name>
<dbReference type="GO" id="GO:0051011">
    <property type="term" value="F:microtubule minus-end binding"/>
    <property type="evidence" value="ECO:0007669"/>
    <property type="project" value="TreeGrafter"/>
</dbReference>